<dbReference type="AlphaFoldDB" id="E8LW90"/>
<evidence type="ECO:0000313" key="2">
    <source>
        <dbReference type="Proteomes" id="UP000004371"/>
    </source>
</evidence>
<evidence type="ECO:0000313" key="1">
    <source>
        <dbReference type="EMBL" id="EGA64953.1"/>
    </source>
</evidence>
<dbReference type="Proteomes" id="UP000004371">
    <property type="component" value="Unassembled WGS sequence"/>
</dbReference>
<dbReference type="EMBL" id="AEVS01000076">
    <property type="protein sequence ID" value="EGA64953.1"/>
    <property type="molecule type" value="Genomic_DNA"/>
</dbReference>
<keyword evidence="2" id="KW-1185">Reference proteome</keyword>
<comment type="caution">
    <text evidence="1">The sequence shown here is derived from an EMBL/GenBank/DDBJ whole genome shotgun (WGS) entry which is preliminary data.</text>
</comment>
<gene>
    <name evidence="1" type="ORF">VIBR0546_01526</name>
</gene>
<proteinExistence type="predicted"/>
<name>E8LW90_9VIBR</name>
<sequence>MNDKNQSNQTHDQLKRQEDEKRLLILEGIARGERAIKEGNVLSHQDAKAKLAKWLSL</sequence>
<reference evidence="1 2" key="1">
    <citation type="journal article" date="2012" name="Int. J. Syst. Evol. Microbiol.">
        <title>Vibrio caribbeanicus sp. nov., isolated from the marine sponge Scleritoderma cyanea.</title>
        <authorList>
            <person name="Hoffmann M."/>
            <person name="Monday S.R."/>
            <person name="Allard M.W."/>
            <person name="Strain E.A."/>
            <person name="Whittaker P."/>
            <person name="Naum M."/>
            <person name="McCarthy P.J."/>
            <person name="Lopez J.V."/>
            <person name="Fischer M."/>
            <person name="Brown E.W."/>
        </authorList>
    </citation>
    <scope>NUCLEOTIDE SEQUENCE [LARGE SCALE GENOMIC DNA]</scope>
    <source>
        <strain evidence="1 2">LMG 20546</strain>
    </source>
</reference>
<organism evidence="1 2">
    <name type="scientific">Vibrio brasiliensis LMG 20546</name>
    <dbReference type="NCBI Taxonomy" id="945543"/>
    <lineage>
        <taxon>Bacteria</taxon>
        <taxon>Pseudomonadati</taxon>
        <taxon>Pseudomonadota</taxon>
        <taxon>Gammaproteobacteria</taxon>
        <taxon>Vibrionales</taxon>
        <taxon>Vibrionaceae</taxon>
        <taxon>Vibrio</taxon>
        <taxon>Vibrio oreintalis group</taxon>
    </lineage>
</organism>
<protein>
    <submittedName>
        <fullName evidence="1">Uncharacterized protein</fullName>
    </submittedName>
</protein>
<dbReference type="STRING" id="945543.VIBR0546_01526"/>
<accession>E8LW90</accession>